<dbReference type="EMBL" id="LNYN01000027">
    <property type="protein sequence ID" value="KTD32650.1"/>
    <property type="molecule type" value="Genomic_DNA"/>
</dbReference>
<evidence type="ECO:0000313" key="2">
    <source>
        <dbReference type="EMBL" id="KTD32650.1"/>
    </source>
</evidence>
<protein>
    <submittedName>
        <fullName evidence="3">Uncharacterized protein</fullName>
    </submittedName>
</protein>
<keyword evidence="4" id="KW-1185">Reference proteome</keyword>
<sequence length="73" mass="8033">MDFNSTSKMLAKMHGQRKSADTDTLDVTDSIEPVDANTNQLTAAPQLTPSSKMEEVLTNSLRANLSKEYSPME</sequence>
<dbReference type="AlphaFoldDB" id="A0A378JS88"/>
<evidence type="ECO:0000313" key="3">
    <source>
        <dbReference type="EMBL" id="STX61474.1"/>
    </source>
</evidence>
<reference evidence="3 5" key="2">
    <citation type="submission" date="2018-06" db="EMBL/GenBank/DDBJ databases">
        <authorList>
            <consortium name="Pathogen Informatics"/>
            <person name="Doyle S."/>
        </authorList>
    </citation>
    <scope>NUCLEOTIDE SEQUENCE [LARGE SCALE GENOMIC DNA]</scope>
    <source>
        <strain evidence="3 5">NCTC12239</strain>
    </source>
</reference>
<dbReference type="STRING" id="39962.Lmor_2079"/>
<dbReference type="OrthoDB" id="5652331at2"/>
<evidence type="ECO:0000313" key="5">
    <source>
        <dbReference type="Proteomes" id="UP000254040"/>
    </source>
</evidence>
<evidence type="ECO:0000256" key="1">
    <source>
        <dbReference type="SAM" id="MobiDB-lite"/>
    </source>
</evidence>
<dbReference type="RefSeq" id="WP_028383644.1">
    <property type="nucleotide sequence ID" value="NZ_CAAAJG010000037.1"/>
</dbReference>
<evidence type="ECO:0000313" key="4">
    <source>
        <dbReference type="Proteomes" id="UP000054985"/>
    </source>
</evidence>
<gene>
    <name evidence="2" type="ORF">Lmor_2079</name>
    <name evidence="3" type="ORF">NCTC12239_00389</name>
</gene>
<organism evidence="3 5">
    <name type="scientific">Legionella moravica</name>
    <dbReference type="NCBI Taxonomy" id="39962"/>
    <lineage>
        <taxon>Bacteria</taxon>
        <taxon>Pseudomonadati</taxon>
        <taxon>Pseudomonadota</taxon>
        <taxon>Gammaproteobacteria</taxon>
        <taxon>Legionellales</taxon>
        <taxon>Legionellaceae</taxon>
        <taxon>Legionella</taxon>
    </lineage>
</organism>
<reference evidence="2 4" key="1">
    <citation type="submission" date="2015-11" db="EMBL/GenBank/DDBJ databases">
        <title>Genomic analysis of 38 Legionella species identifies large and diverse effector repertoires.</title>
        <authorList>
            <person name="Burstein D."/>
            <person name="Amaro F."/>
            <person name="Zusman T."/>
            <person name="Lifshitz Z."/>
            <person name="Cohen O."/>
            <person name="Gilbert J.A."/>
            <person name="Pupko T."/>
            <person name="Shuman H.A."/>
            <person name="Segal G."/>
        </authorList>
    </citation>
    <scope>NUCLEOTIDE SEQUENCE [LARGE SCALE GENOMIC DNA]</scope>
    <source>
        <strain evidence="2 4">ATCC 43877</strain>
    </source>
</reference>
<dbReference type="EMBL" id="UGOG01000001">
    <property type="protein sequence ID" value="STX61474.1"/>
    <property type="molecule type" value="Genomic_DNA"/>
</dbReference>
<name>A0A378JS88_9GAMM</name>
<accession>A0A378JS88</accession>
<feature type="region of interest" description="Disordered" evidence="1">
    <location>
        <begin position="1"/>
        <end position="54"/>
    </location>
</feature>
<proteinExistence type="predicted"/>
<dbReference type="Proteomes" id="UP000254040">
    <property type="component" value="Unassembled WGS sequence"/>
</dbReference>
<dbReference type="Proteomes" id="UP000054985">
    <property type="component" value="Unassembled WGS sequence"/>
</dbReference>
<feature type="compositionally biased region" description="Polar residues" evidence="1">
    <location>
        <begin position="36"/>
        <end position="54"/>
    </location>
</feature>